<dbReference type="InterPro" id="IPR035706">
    <property type="entry name" value="AAA_9"/>
</dbReference>
<gene>
    <name evidence="3" type="ORF">LPLAT_LOCUS5485</name>
</gene>
<dbReference type="InterPro" id="IPR027417">
    <property type="entry name" value="P-loop_NTPase"/>
</dbReference>
<evidence type="ECO:0000256" key="1">
    <source>
        <dbReference type="SAM" id="Phobius"/>
    </source>
</evidence>
<protein>
    <recommendedName>
        <fullName evidence="2">Dynein heavy chain ATP-binding dynein motor region domain-containing protein</fullName>
    </recommendedName>
</protein>
<dbReference type="Gene3D" id="3.40.50.300">
    <property type="entry name" value="P-loop containing nucleotide triphosphate hydrolases"/>
    <property type="match status" value="1"/>
</dbReference>
<dbReference type="EMBL" id="CAXIPU020000446">
    <property type="protein sequence ID" value="CAL1672079.1"/>
    <property type="molecule type" value="Genomic_DNA"/>
</dbReference>
<dbReference type="GO" id="GO:0030286">
    <property type="term" value="C:dynein complex"/>
    <property type="evidence" value="ECO:0007669"/>
    <property type="project" value="InterPro"/>
</dbReference>
<comment type="caution">
    <text evidence="3">The sequence shown here is derived from an EMBL/GenBank/DDBJ whole genome shotgun (WGS) entry which is preliminary data.</text>
</comment>
<dbReference type="AlphaFoldDB" id="A0AAV2MX25"/>
<dbReference type="GO" id="GO:0051959">
    <property type="term" value="F:dynein light intermediate chain binding"/>
    <property type="evidence" value="ECO:0007669"/>
    <property type="project" value="InterPro"/>
</dbReference>
<dbReference type="Gene3D" id="1.20.920.20">
    <property type="match status" value="1"/>
</dbReference>
<keyword evidence="4" id="KW-1185">Reference proteome</keyword>
<dbReference type="PANTHER" id="PTHR22878">
    <property type="entry name" value="DYNEIN HEAVY CHAIN 6, AXONEMAL-LIKE-RELATED"/>
    <property type="match status" value="1"/>
</dbReference>
<keyword evidence="1" id="KW-1133">Transmembrane helix</keyword>
<dbReference type="Pfam" id="PF12781">
    <property type="entry name" value="AAA_9"/>
    <property type="match status" value="1"/>
</dbReference>
<dbReference type="Proteomes" id="UP001497644">
    <property type="component" value="Unassembled WGS sequence"/>
</dbReference>
<keyword evidence="1" id="KW-0812">Transmembrane</keyword>
<reference evidence="3" key="1">
    <citation type="submission" date="2024-04" db="EMBL/GenBank/DDBJ databases">
        <authorList>
            <consortium name="Molecular Ecology Group"/>
        </authorList>
    </citation>
    <scope>NUCLEOTIDE SEQUENCE</scope>
</reference>
<dbReference type="PANTHER" id="PTHR22878:SF68">
    <property type="entry name" value="DYNEIN HEAVY CHAIN 6, AXONEMAL-LIKE"/>
    <property type="match status" value="1"/>
</dbReference>
<dbReference type="InterPro" id="IPR026983">
    <property type="entry name" value="DHC"/>
</dbReference>
<feature type="transmembrane region" description="Helical" evidence="1">
    <location>
        <begin position="6"/>
        <end position="27"/>
    </location>
</feature>
<dbReference type="GO" id="GO:0045505">
    <property type="term" value="F:dynein intermediate chain binding"/>
    <property type="evidence" value="ECO:0007669"/>
    <property type="project" value="InterPro"/>
</dbReference>
<name>A0AAV2MX25_9HYME</name>
<proteinExistence type="predicted"/>
<accession>A0AAV2MX25</accession>
<keyword evidence="1" id="KW-0472">Membrane</keyword>
<evidence type="ECO:0000313" key="4">
    <source>
        <dbReference type="Proteomes" id="UP001497644"/>
    </source>
</evidence>
<sequence length="157" mass="18173">MSFEALPGDILISCGVIAYLGPFTAIFRAESLEKWRVHVMNSSIPCSREYNFVEVLGSEIKINSWNIFGLPRDISSIENAIIMDNSNRWSLFIDPQGQTNKWIRNMEKTNELEIVKLIDHNYMDVIERAIEHGILLYLHIHIKAHTADTCRDYTIYI</sequence>
<evidence type="ECO:0000259" key="2">
    <source>
        <dbReference type="Pfam" id="PF12781"/>
    </source>
</evidence>
<dbReference type="GO" id="GO:0007018">
    <property type="term" value="P:microtubule-based movement"/>
    <property type="evidence" value="ECO:0007669"/>
    <property type="project" value="InterPro"/>
</dbReference>
<feature type="domain" description="Dynein heavy chain ATP-binding dynein motor region" evidence="2">
    <location>
        <begin position="64"/>
        <end position="135"/>
    </location>
</feature>
<evidence type="ECO:0000313" key="3">
    <source>
        <dbReference type="EMBL" id="CAL1672079.1"/>
    </source>
</evidence>
<organism evidence="3 4">
    <name type="scientific">Lasius platythorax</name>
    <dbReference type="NCBI Taxonomy" id="488582"/>
    <lineage>
        <taxon>Eukaryota</taxon>
        <taxon>Metazoa</taxon>
        <taxon>Ecdysozoa</taxon>
        <taxon>Arthropoda</taxon>
        <taxon>Hexapoda</taxon>
        <taxon>Insecta</taxon>
        <taxon>Pterygota</taxon>
        <taxon>Neoptera</taxon>
        <taxon>Endopterygota</taxon>
        <taxon>Hymenoptera</taxon>
        <taxon>Apocrita</taxon>
        <taxon>Aculeata</taxon>
        <taxon>Formicoidea</taxon>
        <taxon>Formicidae</taxon>
        <taxon>Formicinae</taxon>
        <taxon>Lasius</taxon>
        <taxon>Lasius</taxon>
    </lineage>
</organism>